<gene>
    <name evidence="2" type="ORF">G4Y79_16810</name>
</gene>
<dbReference type="RefSeq" id="WP_195169423.1">
    <property type="nucleotide sequence ID" value="NZ_CP062983.1"/>
</dbReference>
<sequence length="207" mass="23650">MTINQISLQELTDLNDDLLLPWLDLYEISFPPNEKELVSSKLGLLKSKMAGEKSNKYMLAAIDQENSLVGLVNYQTTKDANNAILWYLAVQPELRSKGFGSIIYREFTRSLNTNNIHALFFEVEIPELAHTAEEQDLARRRIEFYRRLGAKVLTGIHYLQYIGPHLPPTPMHIMVQPFNALEVQEIFNRAKGIFGDTLEQVSDLDLA</sequence>
<dbReference type="InterPro" id="IPR016181">
    <property type="entry name" value="Acyl_CoA_acyltransferase"/>
</dbReference>
<dbReference type="PROSITE" id="PS51186">
    <property type="entry name" value="GNAT"/>
    <property type="match status" value="1"/>
</dbReference>
<protein>
    <submittedName>
        <fullName evidence="2">GNAT family N-acetyltransferase</fullName>
    </submittedName>
</protein>
<accession>A0A7S8E6Q3</accession>
<dbReference type="InterPro" id="IPR000182">
    <property type="entry name" value="GNAT_dom"/>
</dbReference>
<reference evidence="2 3" key="1">
    <citation type="submission" date="2020-02" db="EMBL/GenBank/DDBJ databases">
        <authorList>
            <person name="Zheng R.K."/>
            <person name="Sun C.M."/>
        </authorList>
    </citation>
    <scope>NUCLEOTIDE SEQUENCE [LARGE SCALE GENOMIC DNA]</scope>
    <source>
        <strain evidence="3">rifampicinis</strain>
    </source>
</reference>
<keyword evidence="2" id="KW-0808">Transferase</keyword>
<organism evidence="2 3">
    <name type="scientific">Phototrophicus methaneseepsis</name>
    <dbReference type="NCBI Taxonomy" id="2710758"/>
    <lineage>
        <taxon>Bacteria</taxon>
        <taxon>Bacillati</taxon>
        <taxon>Chloroflexota</taxon>
        <taxon>Candidatus Thermofontia</taxon>
        <taxon>Phototrophicales</taxon>
        <taxon>Phototrophicaceae</taxon>
        <taxon>Phototrophicus</taxon>
    </lineage>
</organism>
<keyword evidence="3" id="KW-1185">Reference proteome</keyword>
<dbReference type="KEGG" id="pmet:G4Y79_16810"/>
<dbReference type="EMBL" id="CP062983">
    <property type="protein sequence ID" value="QPC81350.1"/>
    <property type="molecule type" value="Genomic_DNA"/>
</dbReference>
<dbReference type="GO" id="GO:0016747">
    <property type="term" value="F:acyltransferase activity, transferring groups other than amino-acyl groups"/>
    <property type="evidence" value="ECO:0007669"/>
    <property type="project" value="InterPro"/>
</dbReference>
<dbReference type="Pfam" id="PF00583">
    <property type="entry name" value="Acetyltransf_1"/>
    <property type="match status" value="1"/>
</dbReference>
<evidence type="ECO:0000313" key="3">
    <source>
        <dbReference type="Proteomes" id="UP000594468"/>
    </source>
</evidence>
<name>A0A7S8E6Q3_9CHLR</name>
<proteinExistence type="predicted"/>
<dbReference type="Proteomes" id="UP000594468">
    <property type="component" value="Chromosome"/>
</dbReference>
<dbReference type="Gene3D" id="3.40.630.30">
    <property type="match status" value="1"/>
</dbReference>
<dbReference type="AlphaFoldDB" id="A0A7S8E6Q3"/>
<dbReference type="SUPFAM" id="SSF55729">
    <property type="entry name" value="Acyl-CoA N-acyltransferases (Nat)"/>
    <property type="match status" value="1"/>
</dbReference>
<evidence type="ECO:0000313" key="2">
    <source>
        <dbReference type="EMBL" id="QPC81350.1"/>
    </source>
</evidence>
<feature type="domain" description="N-acetyltransferase" evidence="1">
    <location>
        <begin position="9"/>
        <end position="176"/>
    </location>
</feature>
<evidence type="ECO:0000259" key="1">
    <source>
        <dbReference type="PROSITE" id="PS51186"/>
    </source>
</evidence>